<dbReference type="GO" id="GO:0008270">
    <property type="term" value="F:zinc ion binding"/>
    <property type="evidence" value="ECO:0007669"/>
    <property type="project" value="UniProtKB-KW"/>
</dbReference>
<sequence>MGEQRLSGSKSVNQAIKEVYLRDLPPELNPGCRVPLVPLGALSHRLTSCDACGCFTTKRILSSCGHTFCFGCCLAVESSDGYDIRCYSCKEICCGSVTEMNERVLRTLKFGCRCGLEGNLAEIKDHLWKGEVEHELPESRPSAFPSSQGPNERSRGSRVMPVPTFQTKGFFWMQILELSTKCQSSNQLQKSTSAQEWKAGGYVFELLCQVQPGSNKDQYVGLILRLPANKPSAVGWPVKKRIIVQLHNTDGKSVAKHEVITYDNGKVISDVFLAPSSGNYVVDRLAKFKDLRNASGLTKDGFACFSVELHNIQP</sequence>
<dbReference type="AlphaFoldDB" id="A0A1V9X083"/>
<dbReference type="SUPFAM" id="SSF49599">
    <property type="entry name" value="TRAF domain-like"/>
    <property type="match status" value="1"/>
</dbReference>
<feature type="domain" description="RING-type" evidence="5">
    <location>
        <begin position="49"/>
        <end position="90"/>
    </location>
</feature>
<dbReference type="InParanoid" id="A0A1V9X083"/>
<dbReference type="Proteomes" id="UP000192247">
    <property type="component" value="Unassembled WGS sequence"/>
</dbReference>
<keyword evidence="2" id="KW-0862">Zinc</keyword>
<evidence type="ECO:0000256" key="1">
    <source>
        <dbReference type="ARBA" id="ARBA00022771"/>
    </source>
</evidence>
<evidence type="ECO:0000259" key="5">
    <source>
        <dbReference type="PROSITE" id="PS50089"/>
    </source>
</evidence>
<dbReference type="PROSITE" id="PS50089">
    <property type="entry name" value="ZF_RING_2"/>
    <property type="match status" value="1"/>
</dbReference>
<name>A0A1V9X083_9ACAR</name>
<proteinExistence type="predicted"/>
<accession>A0A1V9X083</accession>
<gene>
    <name evidence="6" type="ORF">BIW11_13808</name>
</gene>
<reference evidence="6 7" key="1">
    <citation type="journal article" date="2017" name="Gigascience">
        <title>Draft genome of the honey bee ectoparasitic mite, Tropilaelaps mercedesae, is shaped by the parasitic life history.</title>
        <authorList>
            <person name="Dong X."/>
            <person name="Armstrong S.D."/>
            <person name="Xia D."/>
            <person name="Makepeace B.L."/>
            <person name="Darby A.C."/>
            <person name="Kadowaki T."/>
        </authorList>
    </citation>
    <scope>NUCLEOTIDE SEQUENCE [LARGE SCALE GENOMIC DNA]</scope>
    <source>
        <strain evidence="6">Wuxi-XJTLU</strain>
    </source>
</reference>
<evidence type="ECO:0000313" key="7">
    <source>
        <dbReference type="Proteomes" id="UP000192247"/>
    </source>
</evidence>
<comment type="caution">
    <text evidence="6">The sequence shown here is derived from an EMBL/GenBank/DDBJ whole genome shotgun (WGS) entry which is preliminary data.</text>
</comment>
<evidence type="ECO:0000256" key="4">
    <source>
        <dbReference type="SAM" id="MobiDB-lite"/>
    </source>
</evidence>
<dbReference type="OrthoDB" id="10328162at2759"/>
<organism evidence="6 7">
    <name type="scientific">Tropilaelaps mercedesae</name>
    <dbReference type="NCBI Taxonomy" id="418985"/>
    <lineage>
        <taxon>Eukaryota</taxon>
        <taxon>Metazoa</taxon>
        <taxon>Ecdysozoa</taxon>
        <taxon>Arthropoda</taxon>
        <taxon>Chelicerata</taxon>
        <taxon>Arachnida</taxon>
        <taxon>Acari</taxon>
        <taxon>Parasitiformes</taxon>
        <taxon>Mesostigmata</taxon>
        <taxon>Gamasina</taxon>
        <taxon>Dermanyssoidea</taxon>
        <taxon>Laelapidae</taxon>
        <taxon>Tropilaelaps</taxon>
    </lineage>
</organism>
<feature type="region of interest" description="Disordered" evidence="4">
    <location>
        <begin position="138"/>
        <end position="159"/>
    </location>
</feature>
<evidence type="ECO:0000256" key="3">
    <source>
        <dbReference type="PROSITE-ProRule" id="PRU00175"/>
    </source>
</evidence>
<evidence type="ECO:0000313" key="6">
    <source>
        <dbReference type="EMBL" id="OQR66975.1"/>
    </source>
</evidence>
<evidence type="ECO:0000256" key="2">
    <source>
        <dbReference type="ARBA" id="ARBA00022833"/>
    </source>
</evidence>
<keyword evidence="1 3" id="KW-0479">Metal-binding</keyword>
<keyword evidence="1 3" id="KW-0863">Zinc-finger</keyword>
<dbReference type="EMBL" id="MNPL01030387">
    <property type="protein sequence ID" value="OQR66975.1"/>
    <property type="molecule type" value="Genomic_DNA"/>
</dbReference>
<protein>
    <recommendedName>
        <fullName evidence="5">RING-type domain-containing protein</fullName>
    </recommendedName>
</protein>
<keyword evidence="7" id="KW-1185">Reference proteome</keyword>
<dbReference type="InterPro" id="IPR001841">
    <property type="entry name" value="Znf_RING"/>
</dbReference>